<protein>
    <recommendedName>
        <fullName evidence="3">1,4-alpha-glucan branching enzyme</fullName>
    </recommendedName>
</protein>
<proteinExistence type="predicted"/>
<gene>
    <name evidence="1" type="ORF">FSB73_20065</name>
</gene>
<dbReference type="EMBL" id="CP042434">
    <property type="protein sequence ID" value="QEC73619.1"/>
    <property type="molecule type" value="Genomic_DNA"/>
</dbReference>
<sequence length="95" mass="10925">MHSQTTTNHEAIKAWVEAREGRPSIFQASKNDDSAILRIDIPGYSNENALMPISWDKFFKIFDSEALQFFYQDTTEEGKMSNFNKIVAGKDNNLY</sequence>
<evidence type="ECO:0000313" key="2">
    <source>
        <dbReference type="Proteomes" id="UP000321291"/>
    </source>
</evidence>
<evidence type="ECO:0008006" key="3">
    <source>
        <dbReference type="Google" id="ProtNLM"/>
    </source>
</evidence>
<dbReference type="RefSeq" id="WP_146786365.1">
    <property type="nucleotide sequence ID" value="NZ_CP042434.1"/>
</dbReference>
<dbReference type="AlphaFoldDB" id="A0A5B8VQC5"/>
<name>A0A5B8VQC5_9BACT</name>
<dbReference type="Proteomes" id="UP000321291">
    <property type="component" value="Chromosome"/>
</dbReference>
<accession>A0A5B8VQC5</accession>
<keyword evidence="2" id="KW-1185">Reference proteome</keyword>
<dbReference type="KEGG" id="agi:FSB73_20065"/>
<organism evidence="1 2">
    <name type="scientific">Arachidicoccus ginsenosidivorans</name>
    <dbReference type="NCBI Taxonomy" id="496057"/>
    <lineage>
        <taxon>Bacteria</taxon>
        <taxon>Pseudomonadati</taxon>
        <taxon>Bacteroidota</taxon>
        <taxon>Chitinophagia</taxon>
        <taxon>Chitinophagales</taxon>
        <taxon>Chitinophagaceae</taxon>
        <taxon>Arachidicoccus</taxon>
    </lineage>
</organism>
<evidence type="ECO:0000313" key="1">
    <source>
        <dbReference type="EMBL" id="QEC73619.1"/>
    </source>
</evidence>
<reference evidence="1 2" key="1">
    <citation type="journal article" date="2017" name="Int. J. Syst. Evol. Microbiol.">
        <title>Arachidicoccus ginsenosidivorans sp. nov., with ginsenoside-converting activity isolated from ginseng cultivating soil.</title>
        <authorList>
            <person name="Siddiqi M.Z."/>
            <person name="Aslam Z."/>
            <person name="Im W.T."/>
        </authorList>
    </citation>
    <scope>NUCLEOTIDE SEQUENCE [LARGE SCALE GENOMIC DNA]</scope>
    <source>
        <strain evidence="1 2">Gsoil 809</strain>
    </source>
</reference>
<dbReference type="OrthoDB" id="9808866at2"/>